<name>A0A0D2NSH0_9CHLO</name>
<evidence type="ECO:0000313" key="1">
    <source>
        <dbReference type="EMBL" id="KIZ07191.1"/>
    </source>
</evidence>
<sequence length="135" mass="14983">MRVLSCFADGSSQWRDSHGHVTEALKSREGTAVELLAFAPGGGYYIMWEDGASSWLGLLRGLDNQLIGRQKSRARVEFLAVGPEGEWFVRFLDGGWKAGGLAERCSEVLNDLHTKGWSIQKVLIGHDESWVIVYS</sequence>
<accession>A0A0D2NSH0</accession>
<dbReference type="EMBL" id="KK100285">
    <property type="protein sequence ID" value="KIZ07191.1"/>
    <property type="molecule type" value="Genomic_DNA"/>
</dbReference>
<dbReference type="Proteomes" id="UP000054498">
    <property type="component" value="Unassembled WGS sequence"/>
</dbReference>
<proteinExistence type="predicted"/>
<evidence type="ECO:0000313" key="2">
    <source>
        <dbReference type="Proteomes" id="UP000054498"/>
    </source>
</evidence>
<dbReference type="RefSeq" id="XP_013906210.1">
    <property type="nucleotide sequence ID" value="XM_014050756.1"/>
</dbReference>
<dbReference type="KEGG" id="mng:MNEG_0765"/>
<organism evidence="1 2">
    <name type="scientific">Monoraphidium neglectum</name>
    <dbReference type="NCBI Taxonomy" id="145388"/>
    <lineage>
        <taxon>Eukaryota</taxon>
        <taxon>Viridiplantae</taxon>
        <taxon>Chlorophyta</taxon>
        <taxon>core chlorophytes</taxon>
        <taxon>Chlorophyceae</taxon>
        <taxon>CS clade</taxon>
        <taxon>Sphaeropleales</taxon>
        <taxon>Selenastraceae</taxon>
        <taxon>Monoraphidium</taxon>
    </lineage>
</organism>
<keyword evidence="2" id="KW-1185">Reference proteome</keyword>
<dbReference type="GeneID" id="25726883"/>
<gene>
    <name evidence="1" type="ORF">MNEG_0765</name>
</gene>
<dbReference type="OrthoDB" id="8954335at2759"/>
<protein>
    <submittedName>
        <fullName evidence="1">Uncharacterized protein</fullName>
    </submittedName>
</protein>
<reference evidence="1 2" key="1">
    <citation type="journal article" date="2013" name="BMC Genomics">
        <title>Reconstruction of the lipid metabolism for the microalga Monoraphidium neglectum from its genome sequence reveals characteristics suitable for biofuel production.</title>
        <authorList>
            <person name="Bogen C."/>
            <person name="Al-Dilaimi A."/>
            <person name="Albersmeier A."/>
            <person name="Wichmann J."/>
            <person name="Grundmann M."/>
            <person name="Rupp O."/>
            <person name="Lauersen K.J."/>
            <person name="Blifernez-Klassen O."/>
            <person name="Kalinowski J."/>
            <person name="Goesmann A."/>
            <person name="Mussgnug J.H."/>
            <person name="Kruse O."/>
        </authorList>
    </citation>
    <scope>NUCLEOTIDE SEQUENCE [LARGE SCALE GENOMIC DNA]</scope>
    <source>
        <strain evidence="1 2">SAG 48.87</strain>
    </source>
</reference>
<dbReference type="AlphaFoldDB" id="A0A0D2NSH0"/>